<proteinExistence type="inferred from homology"/>
<dbReference type="PANTHER" id="PTHR42734">
    <property type="entry name" value="METAL TRANSPORT SYSTEM ATP-BINDING PROTEIN TM_0124-RELATED"/>
    <property type="match status" value="1"/>
</dbReference>
<evidence type="ECO:0000256" key="3">
    <source>
        <dbReference type="ARBA" id="ARBA00022741"/>
    </source>
</evidence>
<dbReference type="InterPro" id="IPR027417">
    <property type="entry name" value="P-loop_NTPase"/>
</dbReference>
<dbReference type="KEGG" id="sulj:SJPD1_1970"/>
<dbReference type="AlphaFoldDB" id="A0A290HF86"/>
<sequence>MENALSFTELGHAYNPNQWILKNYNADISKGSIFALLGPNGRGKTTLLKILLGILKPSEGKVYLNGHMAFVPQLFQVSFDYSALDMALMGRANKVGMFSQPSIEDEEAAMNALERFGLAHLAHRPFHELSGGQRQMVIIARALVAEADILILDEPTSALDMKNQALVLSWMHRLSKEDGLTILFTTHHPHHALAIADNALLMMDKEHFECGNTKKVLTEENLFVLYGVNMKHVSFEFEEQMIESFVPILIQ</sequence>
<evidence type="ECO:0000256" key="4">
    <source>
        <dbReference type="ARBA" id="ARBA00022840"/>
    </source>
</evidence>
<keyword evidence="2" id="KW-0813">Transport</keyword>
<keyword evidence="3" id="KW-0547">Nucleotide-binding</keyword>
<name>A0A290HF86_9BACT</name>
<evidence type="ECO:0000259" key="5">
    <source>
        <dbReference type="PROSITE" id="PS50893"/>
    </source>
</evidence>
<dbReference type="FunFam" id="3.40.50.300:FF:000134">
    <property type="entry name" value="Iron-enterobactin ABC transporter ATP-binding protein"/>
    <property type="match status" value="1"/>
</dbReference>
<dbReference type="RefSeq" id="WP_210394354.1">
    <property type="nucleotide sequence ID" value="NZ_CP023275.1"/>
</dbReference>
<dbReference type="InterPro" id="IPR003593">
    <property type="entry name" value="AAA+_ATPase"/>
</dbReference>
<organism evidence="6 7">
    <name type="scientific">Sulfurospirillum diekertiae</name>
    <dbReference type="NCBI Taxonomy" id="1854492"/>
    <lineage>
        <taxon>Bacteria</taxon>
        <taxon>Pseudomonadati</taxon>
        <taxon>Campylobacterota</taxon>
        <taxon>Epsilonproteobacteria</taxon>
        <taxon>Campylobacterales</taxon>
        <taxon>Sulfurospirillaceae</taxon>
        <taxon>Sulfurospirillum</taxon>
    </lineage>
</organism>
<evidence type="ECO:0000313" key="7">
    <source>
        <dbReference type="Proteomes" id="UP000217349"/>
    </source>
</evidence>
<dbReference type="GO" id="GO:0005524">
    <property type="term" value="F:ATP binding"/>
    <property type="evidence" value="ECO:0007669"/>
    <property type="project" value="UniProtKB-KW"/>
</dbReference>
<dbReference type="EMBL" id="CP023275">
    <property type="protein sequence ID" value="ATB70075.1"/>
    <property type="molecule type" value="Genomic_DNA"/>
</dbReference>
<reference evidence="7" key="1">
    <citation type="submission" date="2017-09" db="EMBL/GenBank/DDBJ databases">
        <title>The complete genome of Sulfurospirillum sp. JPD-1.</title>
        <authorList>
            <person name="Goris T."/>
        </authorList>
    </citation>
    <scope>NUCLEOTIDE SEQUENCE [LARGE SCALE GENOMIC DNA]</scope>
    <source>
        <strain evidence="7">JPD-1</strain>
    </source>
</reference>
<gene>
    <name evidence="6" type="ORF">SJPD1_1970</name>
</gene>
<dbReference type="CDD" id="cd03214">
    <property type="entry name" value="ABC_Iron-Siderophores_B12_Hemin"/>
    <property type="match status" value="1"/>
</dbReference>
<feature type="domain" description="ABC transporter" evidence="5">
    <location>
        <begin position="5"/>
        <end position="229"/>
    </location>
</feature>
<dbReference type="InterPro" id="IPR050153">
    <property type="entry name" value="Metal_Ion_Import_ABC"/>
</dbReference>
<dbReference type="PROSITE" id="PS00211">
    <property type="entry name" value="ABC_TRANSPORTER_1"/>
    <property type="match status" value="1"/>
</dbReference>
<dbReference type="SUPFAM" id="SSF52540">
    <property type="entry name" value="P-loop containing nucleoside triphosphate hydrolases"/>
    <property type="match status" value="1"/>
</dbReference>
<dbReference type="SMART" id="SM00382">
    <property type="entry name" value="AAA"/>
    <property type="match status" value="1"/>
</dbReference>
<evidence type="ECO:0000256" key="2">
    <source>
        <dbReference type="ARBA" id="ARBA00022448"/>
    </source>
</evidence>
<protein>
    <submittedName>
        <fullName evidence="6">ABC transporter ATP-binding protein</fullName>
    </submittedName>
</protein>
<accession>A0A290HF86</accession>
<evidence type="ECO:0000256" key="1">
    <source>
        <dbReference type="ARBA" id="ARBA00005417"/>
    </source>
</evidence>
<dbReference type="Gene3D" id="3.40.50.300">
    <property type="entry name" value="P-loop containing nucleotide triphosphate hydrolases"/>
    <property type="match status" value="1"/>
</dbReference>
<dbReference type="Pfam" id="PF00005">
    <property type="entry name" value="ABC_tran"/>
    <property type="match status" value="1"/>
</dbReference>
<evidence type="ECO:0000313" key="6">
    <source>
        <dbReference type="EMBL" id="ATB70075.1"/>
    </source>
</evidence>
<keyword evidence="4 6" id="KW-0067">ATP-binding</keyword>
<dbReference type="InterPro" id="IPR017871">
    <property type="entry name" value="ABC_transporter-like_CS"/>
</dbReference>
<comment type="similarity">
    <text evidence="1">Belongs to the ABC transporter superfamily.</text>
</comment>
<dbReference type="GO" id="GO:0016887">
    <property type="term" value="F:ATP hydrolysis activity"/>
    <property type="evidence" value="ECO:0007669"/>
    <property type="project" value="InterPro"/>
</dbReference>
<dbReference type="InterPro" id="IPR003439">
    <property type="entry name" value="ABC_transporter-like_ATP-bd"/>
</dbReference>
<dbReference type="PANTHER" id="PTHR42734:SF6">
    <property type="entry name" value="MOLYBDATE IMPORT ATP-BINDING PROTEIN MOLC"/>
    <property type="match status" value="1"/>
</dbReference>
<dbReference type="Proteomes" id="UP000217349">
    <property type="component" value="Chromosome"/>
</dbReference>
<dbReference type="PROSITE" id="PS50893">
    <property type="entry name" value="ABC_TRANSPORTER_2"/>
    <property type="match status" value="1"/>
</dbReference>